<gene>
    <name evidence="4" type="ORF">SAMN02745775_105195</name>
</gene>
<organism evidence="4 5">
    <name type="scientific">Falsiroseomonas stagni DSM 19981</name>
    <dbReference type="NCBI Taxonomy" id="1123062"/>
    <lineage>
        <taxon>Bacteria</taxon>
        <taxon>Pseudomonadati</taxon>
        <taxon>Pseudomonadota</taxon>
        <taxon>Alphaproteobacteria</taxon>
        <taxon>Acetobacterales</taxon>
        <taxon>Roseomonadaceae</taxon>
        <taxon>Falsiroseomonas</taxon>
    </lineage>
</organism>
<reference evidence="4 5" key="1">
    <citation type="submission" date="2016-10" db="EMBL/GenBank/DDBJ databases">
        <authorList>
            <person name="de Groot N.N."/>
        </authorList>
    </citation>
    <scope>NUCLEOTIDE SEQUENCE [LARGE SCALE GENOMIC DNA]</scope>
    <source>
        <strain evidence="4 5">DSM 19981</strain>
    </source>
</reference>
<dbReference type="AlphaFoldDB" id="A0A1I4BF54"/>
<dbReference type="InterPro" id="IPR042183">
    <property type="entry name" value="MmgE/PrpD_sf_1"/>
</dbReference>
<dbReference type="PANTHER" id="PTHR16943">
    <property type="entry name" value="2-METHYLCITRATE DEHYDRATASE-RELATED"/>
    <property type="match status" value="1"/>
</dbReference>
<evidence type="ECO:0000259" key="2">
    <source>
        <dbReference type="Pfam" id="PF03972"/>
    </source>
</evidence>
<dbReference type="InterPro" id="IPR045336">
    <property type="entry name" value="MmgE_PrpD_N"/>
</dbReference>
<comment type="similarity">
    <text evidence="1">Belongs to the PrpD family.</text>
</comment>
<evidence type="ECO:0000313" key="5">
    <source>
        <dbReference type="Proteomes" id="UP000199473"/>
    </source>
</evidence>
<name>A0A1I4BF54_9PROT</name>
<dbReference type="OrthoDB" id="9795089at2"/>
<dbReference type="InterPro" id="IPR042188">
    <property type="entry name" value="MmgE/PrpD_sf_2"/>
</dbReference>
<dbReference type="InterPro" id="IPR045337">
    <property type="entry name" value="MmgE_PrpD_C"/>
</dbReference>
<proteinExistence type="inferred from homology"/>
<keyword evidence="5" id="KW-1185">Reference proteome</keyword>
<feature type="domain" description="MmgE/PrpD N-terminal" evidence="2">
    <location>
        <begin position="27"/>
        <end position="244"/>
    </location>
</feature>
<dbReference type="InterPro" id="IPR005656">
    <property type="entry name" value="MmgE_PrpD"/>
</dbReference>
<dbReference type="Proteomes" id="UP000199473">
    <property type="component" value="Unassembled WGS sequence"/>
</dbReference>
<dbReference type="STRING" id="1123062.SAMN02745775_105195"/>
<dbReference type="Gene3D" id="3.30.1330.120">
    <property type="entry name" value="2-methylcitrate dehydratase PrpD"/>
    <property type="match status" value="1"/>
</dbReference>
<evidence type="ECO:0000313" key="4">
    <source>
        <dbReference type="EMBL" id="SFK66626.1"/>
    </source>
</evidence>
<dbReference type="Pfam" id="PF03972">
    <property type="entry name" value="MmgE_PrpD_N"/>
    <property type="match status" value="1"/>
</dbReference>
<feature type="domain" description="MmgE/PrpD C-terminal" evidence="3">
    <location>
        <begin position="279"/>
        <end position="445"/>
    </location>
</feature>
<evidence type="ECO:0000256" key="1">
    <source>
        <dbReference type="ARBA" id="ARBA00006174"/>
    </source>
</evidence>
<protein>
    <submittedName>
        <fullName evidence="4">2-methylcitrate dehydratase PrpD</fullName>
    </submittedName>
</protein>
<dbReference type="Pfam" id="PF19305">
    <property type="entry name" value="MmgE_PrpD_C"/>
    <property type="match status" value="1"/>
</dbReference>
<dbReference type="Gene3D" id="1.10.4100.10">
    <property type="entry name" value="2-methylcitrate dehydratase PrpD"/>
    <property type="match status" value="1"/>
</dbReference>
<dbReference type="RefSeq" id="WP_092960712.1">
    <property type="nucleotide sequence ID" value="NZ_FOSQ01000005.1"/>
</dbReference>
<dbReference type="SUPFAM" id="SSF103378">
    <property type="entry name" value="2-methylcitrate dehydratase PrpD"/>
    <property type="match status" value="1"/>
</dbReference>
<dbReference type="InterPro" id="IPR036148">
    <property type="entry name" value="MmgE/PrpD_sf"/>
</dbReference>
<dbReference type="GO" id="GO:0016829">
    <property type="term" value="F:lyase activity"/>
    <property type="evidence" value="ECO:0007669"/>
    <property type="project" value="InterPro"/>
</dbReference>
<sequence length="463" mass="48722">MAMLTPGVAAATELLATPPSPWLGEWSRFAAKVRFADLPADVVARTRLALLDCIGAIASGAQEPECQALAARMIAREGGGDSPVIGFAGGARPGTAAFLNGTAGTMLELDEGNQYARGHPAIHVVPALLAAPRGDGAALLVALALGYEMGSRVGIASKLNVAMHPHGTWGTLGAATGIAKLHGATAEEFRGVINMASTLGLATSRKTMLEGGTVRNTYAGVANMLGITVWDLVRAGFEGERDGVATIFGHVSANDFRPDEMVAELGTRWEIARNYFKRHAACRYTHGALDALAKIVAEHGALTPDQVKAVHVHTYVWAAQLDSPAAPNMLAAKFSIPFAIATFIRHGAATVPAFRGPAREDPVTLALAQRVTVDEDAAMTAMLPGLRPARVAITLNDGRVLRAEVTTNRGDTEDPFSEAEVREKFHDLADPVYGRDRATAIEEAVLAIGPHDEATSLVELLAR</sequence>
<dbReference type="PANTHER" id="PTHR16943:SF8">
    <property type="entry name" value="2-METHYLCITRATE DEHYDRATASE"/>
    <property type="match status" value="1"/>
</dbReference>
<accession>A0A1I4BF54</accession>
<evidence type="ECO:0000259" key="3">
    <source>
        <dbReference type="Pfam" id="PF19305"/>
    </source>
</evidence>
<dbReference type="EMBL" id="FOSQ01000005">
    <property type="protein sequence ID" value="SFK66626.1"/>
    <property type="molecule type" value="Genomic_DNA"/>
</dbReference>